<accession>A0A7R7DL66</accession>
<evidence type="ECO:0000313" key="2">
    <source>
        <dbReference type="Proteomes" id="UP000611640"/>
    </source>
</evidence>
<dbReference type="Proteomes" id="UP000611640">
    <property type="component" value="Chromosome"/>
</dbReference>
<evidence type="ECO:0000313" key="1">
    <source>
        <dbReference type="EMBL" id="BCJ33745.1"/>
    </source>
</evidence>
<name>A0A7R7DL66_9ACTN</name>
<protein>
    <submittedName>
        <fullName evidence="1">Uncharacterized protein</fullName>
    </submittedName>
</protein>
<keyword evidence="2" id="KW-1185">Reference proteome</keyword>
<dbReference type="KEGG" id="atl:Athai_12480"/>
<dbReference type="AlphaFoldDB" id="A0A7R7DL66"/>
<sequence length="77" mass="8239">MPVVMAMDQEPKQGDAVFISPAAGIHGHGCWWALVVSTMPALVKGAVYLRVVPVEDTAATPQVFYARTSGLLVNKRS</sequence>
<gene>
    <name evidence="1" type="ORF">Athai_12480</name>
</gene>
<organism evidence="1 2">
    <name type="scientific">Actinocatenispora thailandica</name>
    <dbReference type="NCBI Taxonomy" id="227318"/>
    <lineage>
        <taxon>Bacteria</taxon>
        <taxon>Bacillati</taxon>
        <taxon>Actinomycetota</taxon>
        <taxon>Actinomycetes</taxon>
        <taxon>Micromonosporales</taxon>
        <taxon>Micromonosporaceae</taxon>
        <taxon>Actinocatenispora</taxon>
    </lineage>
</organism>
<dbReference type="EMBL" id="AP023355">
    <property type="protein sequence ID" value="BCJ33745.1"/>
    <property type="molecule type" value="Genomic_DNA"/>
</dbReference>
<reference evidence="1 2" key="1">
    <citation type="submission" date="2020-08" db="EMBL/GenBank/DDBJ databases">
        <title>Whole genome shotgun sequence of Actinocatenispora thailandica NBRC 105041.</title>
        <authorList>
            <person name="Komaki H."/>
            <person name="Tamura T."/>
        </authorList>
    </citation>
    <scope>NUCLEOTIDE SEQUENCE [LARGE SCALE GENOMIC DNA]</scope>
    <source>
        <strain evidence="1 2">NBRC 105041</strain>
    </source>
</reference>
<proteinExistence type="predicted"/>